<organism evidence="2 3">
    <name type="scientific">Anncaliia algerae PRA339</name>
    <dbReference type="NCBI Taxonomy" id="1288291"/>
    <lineage>
        <taxon>Eukaryota</taxon>
        <taxon>Fungi</taxon>
        <taxon>Fungi incertae sedis</taxon>
        <taxon>Microsporidia</taxon>
        <taxon>Tubulinosematoidea</taxon>
        <taxon>Tubulinosematidae</taxon>
        <taxon>Anncaliia</taxon>
    </lineage>
</organism>
<dbReference type="EMBL" id="KK365134">
    <property type="protein sequence ID" value="KCZ81937.1"/>
    <property type="molecule type" value="Genomic_DNA"/>
</dbReference>
<name>A0A059F4A6_9MICR</name>
<evidence type="ECO:0000313" key="3">
    <source>
        <dbReference type="Proteomes" id="UP000030655"/>
    </source>
</evidence>
<keyword evidence="1" id="KW-0732">Signal</keyword>
<feature type="chain" id="PRO_5001571953" evidence="1">
    <location>
        <begin position="21"/>
        <end position="522"/>
    </location>
</feature>
<feature type="signal peptide" evidence="1">
    <location>
        <begin position="1"/>
        <end position="20"/>
    </location>
</feature>
<evidence type="ECO:0000313" key="2">
    <source>
        <dbReference type="EMBL" id="KCZ81937.1"/>
    </source>
</evidence>
<keyword evidence="3" id="KW-1185">Reference proteome</keyword>
<protein>
    <submittedName>
        <fullName evidence="2">Uncharacterized protein</fullName>
    </submittedName>
</protein>
<dbReference type="VEuPathDB" id="MicrosporidiaDB:H312_00580"/>
<sequence length="522" mass="62774">MTMYFKILQNIIFLIGTAFCSYFADLSNANVNIKDVCTENTPCIKEMNITITESIYHLELLKKENLLSNLEDNILYSTRKEILNEIIQKIFLNGINFPISYNSELEGYKDDYVKKLLKDFRSIKFNSMLKKMRLSALGKELRSNFNSLKDTSRDIIKYYLTLQCLIEFIHEKLLEFRQNNLTLLDGDSWSKIRQLKLEHEKLNESLDTFDKSLKSVLESLINLAEEWKKLSNEEKYYVIYGYEHPSSEVQRKEYILPYCTRTNEELVNNKKNILDKLNGIGREVDLKLACDDIKFCLNFFYDYELFIEKARKFSYFLNEKESLLEQKHYPDTKTNRSQDIENFRIDVKIILKEFEENKKYSKLFENMYEQLLLKGWSISPIIYEYIERKYEKSNKHARCLLLWLFTSLSKKFEMEENEIKDYINQFKRNNFDLKRFSEADLKYLSDFLYFCHFDILVQISALNNIRNKLSKYLSHLRYSKTENLEEESYLYFEKVFEKFDDFKINSQEKLFVFEYPADQNSD</sequence>
<reference evidence="2 3" key="2">
    <citation type="submission" date="2014-03" db="EMBL/GenBank/DDBJ databases">
        <title>The Genome Sequence of Anncaliia algerae insect isolate PRA339.</title>
        <authorList>
            <consortium name="The Broad Institute Genome Sequencing Platform"/>
            <consortium name="The Broad Institute Genome Sequencing Center for Infectious Disease"/>
            <person name="Cuomo C."/>
            <person name="Becnel J."/>
            <person name="Sanscrainte N."/>
            <person name="Walker B."/>
            <person name="Young S.K."/>
            <person name="Zeng Q."/>
            <person name="Gargeya S."/>
            <person name="Fitzgerald M."/>
            <person name="Haas B."/>
            <person name="Abouelleil A."/>
            <person name="Alvarado L."/>
            <person name="Arachchi H.M."/>
            <person name="Berlin A.M."/>
            <person name="Chapman S.B."/>
            <person name="Dewar J."/>
            <person name="Goldberg J."/>
            <person name="Griggs A."/>
            <person name="Gujja S."/>
            <person name="Hansen M."/>
            <person name="Howarth C."/>
            <person name="Imamovic A."/>
            <person name="Larimer J."/>
            <person name="McCowan C."/>
            <person name="Murphy C."/>
            <person name="Neiman D."/>
            <person name="Pearson M."/>
            <person name="Priest M."/>
            <person name="Roberts A."/>
            <person name="Saif S."/>
            <person name="Shea T."/>
            <person name="Sisk P."/>
            <person name="Sykes S."/>
            <person name="Wortman J."/>
            <person name="Nusbaum C."/>
            <person name="Birren B."/>
        </authorList>
    </citation>
    <scope>NUCLEOTIDE SEQUENCE [LARGE SCALE GENOMIC DNA]</scope>
    <source>
        <strain evidence="2 3">PRA339</strain>
    </source>
</reference>
<gene>
    <name evidence="2" type="ORF">H312_00580</name>
</gene>
<reference evidence="3" key="1">
    <citation type="submission" date="2013-02" db="EMBL/GenBank/DDBJ databases">
        <authorList>
            <consortium name="The Broad Institute Genome Sequencing Platform"/>
            <person name="Cuomo C."/>
            <person name="Becnel J."/>
            <person name="Sanscrainte N."/>
            <person name="Walker B."/>
            <person name="Young S.K."/>
            <person name="Zeng Q."/>
            <person name="Gargeya S."/>
            <person name="Fitzgerald M."/>
            <person name="Haas B."/>
            <person name="Abouelleil A."/>
            <person name="Alvarado L."/>
            <person name="Arachchi H.M."/>
            <person name="Berlin A.M."/>
            <person name="Chapman S.B."/>
            <person name="Dewar J."/>
            <person name="Goldberg J."/>
            <person name="Griggs A."/>
            <person name="Gujja S."/>
            <person name="Hansen M."/>
            <person name="Howarth C."/>
            <person name="Imamovic A."/>
            <person name="Larimer J."/>
            <person name="McCowan C."/>
            <person name="Murphy C."/>
            <person name="Neiman D."/>
            <person name="Pearson M."/>
            <person name="Priest M."/>
            <person name="Roberts A."/>
            <person name="Saif S."/>
            <person name="Shea T."/>
            <person name="Sisk P."/>
            <person name="Sykes S."/>
            <person name="Wortman J."/>
            <person name="Nusbaum C."/>
            <person name="Birren B."/>
        </authorList>
    </citation>
    <scope>NUCLEOTIDE SEQUENCE [LARGE SCALE GENOMIC DNA]</scope>
    <source>
        <strain evidence="3">PRA339</strain>
    </source>
</reference>
<dbReference type="Proteomes" id="UP000030655">
    <property type="component" value="Unassembled WGS sequence"/>
</dbReference>
<evidence type="ECO:0000256" key="1">
    <source>
        <dbReference type="SAM" id="SignalP"/>
    </source>
</evidence>
<dbReference type="AlphaFoldDB" id="A0A059F4A6"/>
<dbReference type="HOGENOM" id="CLU_521720_0_0_1"/>
<accession>A0A059F4A6</accession>
<proteinExistence type="predicted"/>